<dbReference type="PANTHER" id="PTHR37285">
    <property type="entry name" value="SPORE WALL MATURATION PROTEIN DIT1"/>
    <property type="match status" value="1"/>
</dbReference>
<evidence type="ECO:0000256" key="2">
    <source>
        <dbReference type="ARBA" id="ARBA00022676"/>
    </source>
</evidence>
<evidence type="ECO:0000256" key="8">
    <source>
        <dbReference type="SAM" id="Phobius"/>
    </source>
</evidence>
<dbReference type="HOGENOM" id="CLU_499138_0_0_1"/>
<dbReference type="AlphaFoldDB" id="D8RRM7"/>
<keyword evidence="6 8" id="KW-1133">Transmembrane helix</keyword>
<evidence type="ECO:0008006" key="11">
    <source>
        <dbReference type="Google" id="ProtNLM"/>
    </source>
</evidence>
<dbReference type="InParanoid" id="D8RRM7"/>
<comment type="subcellular location">
    <subcellularLocation>
        <location evidence="1">Endoplasmic reticulum membrane</location>
        <topology evidence="1">Multi-pass membrane protein</topology>
    </subcellularLocation>
</comment>
<gene>
    <name evidence="9" type="ORF">SELMODRAFT_414099</name>
</gene>
<keyword evidence="7 8" id="KW-0472">Membrane</keyword>
<evidence type="ECO:0000313" key="9">
    <source>
        <dbReference type="EMBL" id="EFJ25274.1"/>
    </source>
</evidence>
<evidence type="ECO:0000256" key="7">
    <source>
        <dbReference type="ARBA" id="ARBA00023136"/>
    </source>
</evidence>
<dbReference type="EMBL" id="GL377587">
    <property type="protein sequence ID" value="EFJ25274.1"/>
    <property type="molecule type" value="Genomic_DNA"/>
</dbReference>
<name>D8RRM7_SELML</name>
<dbReference type="Proteomes" id="UP000001514">
    <property type="component" value="Unassembled WGS sequence"/>
</dbReference>
<dbReference type="GO" id="GO:0016757">
    <property type="term" value="F:glycosyltransferase activity"/>
    <property type="evidence" value="ECO:0007669"/>
    <property type="project" value="UniProtKB-KW"/>
</dbReference>
<feature type="transmembrane region" description="Helical" evidence="8">
    <location>
        <begin position="416"/>
        <end position="434"/>
    </location>
</feature>
<keyword evidence="4 8" id="KW-0812">Transmembrane</keyword>
<dbReference type="InterPro" id="IPR005599">
    <property type="entry name" value="GPI_mannosylTrfase"/>
</dbReference>
<keyword evidence="3" id="KW-0808">Transferase</keyword>
<dbReference type="KEGG" id="smo:SELMODRAFT_414099"/>
<dbReference type="Pfam" id="PF03901">
    <property type="entry name" value="Glyco_transf_22"/>
    <property type="match status" value="2"/>
</dbReference>
<proteinExistence type="predicted"/>
<dbReference type="STRING" id="88036.D8RRM7"/>
<dbReference type="GO" id="GO:0005789">
    <property type="term" value="C:endoplasmic reticulum membrane"/>
    <property type="evidence" value="ECO:0007669"/>
    <property type="project" value="UniProtKB-SubCell"/>
</dbReference>
<evidence type="ECO:0000256" key="4">
    <source>
        <dbReference type="ARBA" id="ARBA00022692"/>
    </source>
</evidence>
<organism evidence="10">
    <name type="scientific">Selaginella moellendorffii</name>
    <name type="common">Spikemoss</name>
    <dbReference type="NCBI Taxonomy" id="88036"/>
    <lineage>
        <taxon>Eukaryota</taxon>
        <taxon>Viridiplantae</taxon>
        <taxon>Streptophyta</taxon>
        <taxon>Embryophyta</taxon>
        <taxon>Tracheophyta</taxon>
        <taxon>Lycopodiopsida</taxon>
        <taxon>Selaginellales</taxon>
        <taxon>Selaginellaceae</taxon>
        <taxon>Selaginella</taxon>
    </lineage>
</organism>
<reference evidence="9 10" key="1">
    <citation type="journal article" date="2011" name="Science">
        <title>The Selaginella genome identifies genetic changes associated with the evolution of vascular plants.</title>
        <authorList>
            <person name="Banks J.A."/>
            <person name="Nishiyama T."/>
            <person name="Hasebe M."/>
            <person name="Bowman J.L."/>
            <person name="Gribskov M."/>
            <person name="dePamphilis C."/>
            <person name="Albert V.A."/>
            <person name="Aono N."/>
            <person name="Aoyama T."/>
            <person name="Ambrose B.A."/>
            <person name="Ashton N.W."/>
            <person name="Axtell M.J."/>
            <person name="Barker E."/>
            <person name="Barker M.S."/>
            <person name="Bennetzen J.L."/>
            <person name="Bonawitz N.D."/>
            <person name="Chapple C."/>
            <person name="Cheng C."/>
            <person name="Correa L.G."/>
            <person name="Dacre M."/>
            <person name="DeBarry J."/>
            <person name="Dreyer I."/>
            <person name="Elias M."/>
            <person name="Engstrom E.M."/>
            <person name="Estelle M."/>
            <person name="Feng L."/>
            <person name="Finet C."/>
            <person name="Floyd S.K."/>
            <person name="Frommer W.B."/>
            <person name="Fujita T."/>
            <person name="Gramzow L."/>
            <person name="Gutensohn M."/>
            <person name="Harholt J."/>
            <person name="Hattori M."/>
            <person name="Heyl A."/>
            <person name="Hirai T."/>
            <person name="Hiwatashi Y."/>
            <person name="Ishikawa M."/>
            <person name="Iwata M."/>
            <person name="Karol K.G."/>
            <person name="Koehler B."/>
            <person name="Kolukisaoglu U."/>
            <person name="Kubo M."/>
            <person name="Kurata T."/>
            <person name="Lalonde S."/>
            <person name="Li K."/>
            <person name="Li Y."/>
            <person name="Litt A."/>
            <person name="Lyons E."/>
            <person name="Manning G."/>
            <person name="Maruyama T."/>
            <person name="Michael T.P."/>
            <person name="Mikami K."/>
            <person name="Miyazaki S."/>
            <person name="Morinaga S."/>
            <person name="Murata T."/>
            <person name="Mueller-Roeber B."/>
            <person name="Nelson D.R."/>
            <person name="Obara M."/>
            <person name="Oguri Y."/>
            <person name="Olmstead R.G."/>
            <person name="Onodera N."/>
            <person name="Petersen B.L."/>
            <person name="Pils B."/>
            <person name="Prigge M."/>
            <person name="Rensing S.A."/>
            <person name="Riano-Pachon D.M."/>
            <person name="Roberts A.W."/>
            <person name="Sato Y."/>
            <person name="Scheller H.V."/>
            <person name="Schulz B."/>
            <person name="Schulz C."/>
            <person name="Shakirov E.V."/>
            <person name="Shibagaki N."/>
            <person name="Shinohara N."/>
            <person name="Shippen D.E."/>
            <person name="Soerensen I."/>
            <person name="Sotooka R."/>
            <person name="Sugimoto N."/>
            <person name="Sugita M."/>
            <person name="Sumikawa N."/>
            <person name="Tanurdzic M."/>
            <person name="Theissen G."/>
            <person name="Ulvskov P."/>
            <person name="Wakazuki S."/>
            <person name="Weng J.K."/>
            <person name="Willats W.W."/>
            <person name="Wipf D."/>
            <person name="Wolf P.G."/>
            <person name="Yang L."/>
            <person name="Zimmer A.D."/>
            <person name="Zhu Q."/>
            <person name="Mitros T."/>
            <person name="Hellsten U."/>
            <person name="Loque D."/>
            <person name="Otillar R."/>
            <person name="Salamov A."/>
            <person name="Schmutz J."/>
            <person name="Shapiro H."/>
            <person name="Lindquist E."/>
            <person name="Lucas S."/>
            <person name="Rokhsar D."/>
            <person name="Grigoriev I.V."/>
        </authorList>
    </citation>
    <scope>NUCLEOTIDE SEQUENCE [LARGE SCALE GENOMIC DNA]</scope>
</reference>
<evidence type="ECO:0000256" key="5">
    <source>
        <dbReference type="ARBA" id="ARBA00022824"/>
    </source>
</evidence>
<dbReference type="InterPro" id="IPR007817">
    <property type="entry name" value="Isocyanide_synthase_DIT1"/>
</dbReference>
<evidence type="ECO:0000313" key="10">
    <source>
        <dbReference type="Proteomes" id="UP000001514"/>
    </source>
</evidence>
<sequence length="546" mass="60925">MEIVALAASTTFDFEINRGGRPSPSKVVDIIEKNYIHFPKHDQWFTSGVKQRFADKAIPVKSCNLNKTLGKCPDKAEELAIHSMKIVADPGMHYNIVSDGHVFSDLVGSDDAAVDSYGGMFWEMAHNLYPGLWSIQLRLSSRPMQRMPGERSLFGCDESTVTKVHPRGLARHKSCKDLPSKSKLCSQVGFLMILWNWNGSYSAHGGVALPVAAAHLHPPASKQWHNAVVELEDGKFMLLHSKIIREFGRTPRLSQQLLLKRDGYLVRVFEEGSRSRAWFVATPVLVVRANEQCIKQQKCDAQHPHRIVFGYGLGNGTKVFGATYTRSSLLRAKTLAVFKLDTGSWSPRLFQSLIAAAGDVYLWKLACRAFGDRVAKWTMFCQLVNWSRYLLHEVLPIGYAKEACSMLKTLTFASNFQWFLAGLVAWILFTYSLLGHKEFRFVLPALPLAMLFAGNSLASIESGRFANEILSDGGKDEASRFMEDPPTGACPVTSSFFNPWRTNSGHFWKHAPTSWQASLLPRTSTDPGLARTCASGHRQLPQTPVC</sequence>
<keyword evidence="2" id="KW-0328">Glycosyltransferase</keyword>
<dbReference type="PANTHER" id="PTHR37285:SF5">
    <property type="entry name" value="SPORE WALL MATURATION PROTEIN DIT1"/>
    <property type="match status" value="1"/>
</dbReference>
<dbReference type="Pfam" id="PF05141">
    <property type="entry name" value="DIT1_PvcA"/>
    <property type="match status" value="1"/>
</dbReference>
<dbReference type="Gramene" id="EFJ25274">
    <property type="protein sequence ID" value="EFJ25274"/>
    <property type="gene ID" value="SELMODRAFT_414099"/>
</dbReference>
<evidence type="ECO:0000256" key="6">
    <source>
        <dbReference type="ARBA" id="ARBA00022989"/>
    </source>
</evidence>
<keyword evidence="5" id="KW-0256">Endoplasmic reticulum</keyword>
<evidence type="ECO:0000256" key="1">
    <source>
        <dbReference type="ARBA" id="ARBA00004477"/>
    </source>
</evidence>
<evidence type="ECO:0000256" key="3">
    <source>
        <dbReference type="ARBA" id="ARBA00022679"/>
    </source>
</evidence>
<accession>D8RRM7</accession>
<keyword evidence="10" id="KW-1185">Reference proteome</keyword>
<protein>
    <recommendedName>
        <fullName evidence="11">Mannosyltransferase</fullName>
    </recommendedName>
</protein>